<name>A0A6J7HWZ1_9ZZZZ</name>
<dbReference type="GO" id="GO:0005829">
    <property type="term" value="C:cytosol"/>
    <property type="evidence" value="ECO:0007669"/>
    <property type="project" value="TreeGrafter"/>
</dbReference>
<dbReference type="Pfam" id="PF02538">
    <property type="entry name" value="Hydantoinase_B"/>
    <property type="match status" value="1"/>
</dbReference>
<organism evidence="3">
    <name type="scientific">freshwater metagenome</name>
    <dbReference type="NCBI Taxonomy" id="449393"/>
    <lineage>
        <taxon>unclassified sequences</taxon>
        <taxon>metagenomes</taxon>
        <taxon>ecological metagenomes</taxon>
    </lineage>
</organism>
<dbReference type="InterPro" id="IPR045079">
    <property type="entry name" value="Oxoprolinase-like"/>
</dbReference>
<evidence type="ECO:0000313" key="3">
    <source>
        <dbReference type="EMBL" id="CAB4923253.1"/>
    </source>
</evidence>
<gene>
    <name evidence="3" type="ORF">UFOPK3564_01960</name>
</gene>
<sequence>MSRDRPALDAVDLQVLVGGLRAACDEMGAVLVRSAHSPNITERRDCSTALFGADGGMIAQAEHIPVHLGAMPASVAAVRGEEHRPGVSWILNDPYAGGSHLPDITVVTPVFAGDDPDGAPIGFAAARAHHADVGGRTPGSMPADSTTLEEEGVVIAPRPLTPGLVDELAARMRHPEQRRADLRAQVAACEAGAARLADLAAARGTAALRDALGEVLAYGERRMRAAIASLPAGRHVFDDLLEGRDGPIPLSVVVTVGDGEVEVDLRDAPDQGLHNLNCPRAVTESACLFAVRAAVADPELPTDDGTRRCVRVLTRPGSILDARPREDGSRPAVVAGNVETSSRVADLVLGALGRALGQGTMNNVTLGDERRTMYETIAGGQGALPDADGPTAVHVAMSNTRNTPVEALEVAFPVRVERYEVRRGSGGAGRHRGGDGVVRELRALEPLEFQVLGERRTVGARGADGGADGRPGRHALDGAPLPPKAGGRMQPGQTLRIETPGGGGCGTPAPEPSTGV</sequence>
<proteinExistence type="predicted"/>
<dbReference type="GO" id="GO:0017168">
    <property type="term" value="F:5-oxoprolinase (ATP-hydrolyzing) activity"/>
    <property type="evidence" value="ECO:0007669"/>
    <property type="project" value="TreeGrafter"/>
</dbReference>
<dbReference type="EMBL" id="CAFBMK010000117">
    <property type="protein sequence ID" value="CAB4923253.1"/>
    <property type="molecule type" value="Genomic_DNA"/>
</dbReference>
<feature type="region of interest" description="Disordered" evidence="1">
    <location>
        <begin position="456"/>
        <end position="516"/>
    </location>
</feature>
<protein>
    <submittedName>
        <fullName evidence="3">Unannotated protein</fullName>
    </submittedName>
</protein>
<reference evidence="3" key="1">
    <citation type="submission" date="2020-05" db="EMBL/GenBank/DDBJ databases">
        <authorList>
            <person name="Chiriac C."/>
            <person name="Salcher M."/>
            <person name="Ghai R."/>
            <person name="Kavagutti S V."/>
        </authorList>
    </citation>
    <scope>NUCLEOTIDE SEQUENCE</scope>
</reference>
<accession>A0A6J7HWZ1</accession>
<dbReference type="GO" id="GO:0006749">
    <property type="term" value="P:glutathione metabolic process"/>
    <property type="evidence" value="ECO:0007669"/>
    <property type="project" value="TreeGrafter"/>
</dbReference>
<dbReference type="AlphaFoldDB" id="A0A6J7HWZ1"/>
<feature type="domain" description="Hydantoinase B/oxoprolinase" evidence="2">
    <location>
        <begin position="9"/>
        <end position="508"/>
    </location>
</feature>
<evidence type="ECO:0000259" key="2">
    <source>
        <dbReference type="Pfam" id="PF02538"/>
    </source>
</evidence>
<evidence type="ECO:0000256" key="1">
    <source>
        <dbReference type="SAM" id="MobiDB-lite"/>
    </source>
</evidence>
<dbReference type="PANTHER" id="PTHR11365:SF23">
    <property type="entry name" value="HYPOTHETICAL 5-OXOPROLINASE (EUROFUNG)-RELATED"/>
    <property type="match status" value="1"/>
</dbReference>
<dbReference type="InterPro" id="IPR003692">
    <property type="entry name" value="Hydantoinase_B"/>
</dbReference>
<dbReference type="PANTHER" id="PTHR11365">
    <property type="entry name" value="5-OXOPROLINASE RELATED"/>
    <property type="match status" value="1"/>
</dbReference>